<comment type="caution">
    <text evidence="1">The sequence shown here is derived from an EMBL/GenBank/DDBJ whole genome shotgun (WGS) entry which is preliminary data.</text>
</comment>
<dbReference type="RefSeq" id="WP_248480833.1">
    <property type="nucleotide sequence ID" value="NZ_JALPRF010000014.1"/>
</dbReference>
<name>A0ABT0HWK0_9BACT</name>
<keyword evidence="2" id="KW-1185">Reference proteome</keyword>
<accession>A0ABT0HWK0</accession>
<dbReference type="EMBL" id="JALPRF010000014">
    <property type="protein sequence ID" value="MCK8495998.1"/>
    <property type="molecule type" value="Genomic_DNA"/>
</dbReference>
<proteinExistence type="predicted"/>
<dbReference type="Proteomes" id="UP001202180">
    <property type="component" value="Unassembled WGS sequence"/>
</dbReference>
<reference evidence="1 2" key="1">
    <citation type="submission" date="2022-04" db="EMBL/GenBank/DDBJ databases">
        <title>Spirosoma sp. strain RP8 genome sequencing and assembly.</title>
        <authorList>
            <person name="Jung Y."/>
        </authorList>
    </citation>
    <scope>NUCLEOTIDE SEQUENCE [LARGE SCALE GENOMIC DNA]</scope>
    <source>
        <strain evidence="1 2">RP8</strain>
    </source>
</reference>
<protein>
    <recommendedName>
        <fullName evidence="3">Chromosome partitioning protein ParB</fullName>
    </recommendedName>
</protein>
<evidence type="ECO:0000313" key="1">
    <source>
        <dbReference type="EMBL" id="MCK8495998.1"/>
    </source>
</evidence>
<evidence type="ECO:0008006" key="3">
    <source>
        <dbReference type="Google" id="ProtNLM"/>
    </source>
</evidence>
<gene>
    <name evidence="1" type="ORF">M0L20_29300</name>
</gene>
<evidence type="ECO:0000313" key="2">
    <source>
        <dbReference type="Proteomes" id="UP001202180"/>
    </source>
</evidence>
<organism evidence="1 2">
    <name type="scientific">Spirosoma liriopis</name>
    <dbReference type="NCBI Taxonomy" id="2937440"/>
    <lineage>
        <taxon>Bacteria</taxon>
        <taxon>Pseudomonadati</taxon>
        <taxon>Bacteroidota</taxon>
        <taxon>Cytophagia</taxon>
        <taxon>Cytophagales</taxon>
        <taxon>Cytophagaceae</taxon>
        <taxon>Spirosoma</taxon>
    </lineage>
</organism>
<sequence>MAKEKLGLKSSLGLSPKVEIKKSEIDVEQTEKAVKEIHSKKPEVHRLTIDLPMDLYKAMKIKILGESSVRDHIIKLVSDDLKK</sequence>